<keyword evidence="3" id="KW-1185">Reference proteome</keyword>
<reference evidence="2 3" key="1">
    <citation type="submission" date="2020-08" db="EMBL/GenBank/DDBJ databases">
        <title>Genomic Encyclopedia of Type Strains, Phase IV (KMG-IV): sequencing the most valuable type-strain genomes for metagenomic binning, comparative biology and taxonomic classification.</title>
        <authorList>
            <person name="Goeker M."/>
        </authorList>
    </citation>
    <scope>NUCLEOTIDE SEQUENCE [LARGE SCALE GENOMIC DNA]</scope>
    <source>
        <strain evidence="2 3">DSM 102235</strain>
    </source>
</reference>
<evidence type="ECO:0000313" key="3">
    <source>
        <dbReference type="Proteomes" id="UP000541426"/>
    </source>
</evidence>
<evidence type="ECO:0000256" key="1">
    <source>
        <dbReference type="SAM" id="MobiDB-lite"/>
    </source>
</evidence>
<dbReference type="EMBL" id="JACIEJ010000005">
    <property type="protein sequence ID" value="MBB3986189.1"/>
    <property type="molecule type" value="Genomic_DNA"/>
</dbReference>
<accession>A0A7W6DVS6</accession>
<comment type="caution">
    <text evidence="2">The sequence shown here is derived from an EMBL/GenBank/DDBJ whole genome shotgun (WGS) entry which is preliminary data.</text>
</comment>
<feature type="compositionally biased region" description="Low complexity" evidence="1">
    <location>
        <begin position="58"/>
        <end position="71"/>
    </location>
</feature>
<sequence>MTRAAIICGALALVIAATFWAGLRWNAGQADRDRIRTLETVDQLEKDARNATDDDLADSLSDPVPSSGGLW</sequence>
<dbReference type="RefSeq" id="WP_183966355.1">
    <property type="nucleotide sequence ID" value="NZ_JACIEJ010000005.1"/>
</dbReference>
<organism evidence="2 3">
    <name type="scientific">Sagittula marina</name>
    <dbReference type="NCBI Taxonomy" id="943940"/>
    <lineage>
        <taxon>Bacteria</taxon>
        <taxon>Pseudomonadati</taxon>
        <taxon>Pseudomonadota</taxon>
        <taxon>Alphaproteobacteria</taxon>
        <taxon>Rhodobacterales</taxon>
        <taxon>Roseobacteraceae</taxon>
        <taxon>Sagittula</taxon>
    </lineage>
</organism>
<gene>
    <name evidence="2" type="ORF">GGQ68_002527</name>
</gene>
<evidence type="ECO:0000313" key="2">
    <source>
        <dbReference type="EMBL" id="MBB3986189.1"/>
    </source>
</evidence>
<dbReference type="AlphaFoldDB" id="A0A7W6DVS6"/>
<protein>
    <submittedName>
        <fullName evidence="2">Uncharacterized protein</fullName>
    </submittedName>
</protein>
<feature type="region of interest" description="Disordered" evidence="1">
    <location>
        <begin position="49"/>
        <end position="71"/>
    </location>
</feature>
<name>A0A7W6DVS6_9RHOB</name>
<dbReference type="Proteomes" id="UP000541426">
    <property type="component" value="Unassembled WGS sequence"/>
</dbReference>
<proteinExistence type="predicted"/>